<keyword evidence="2" id="KW-1185">Reference proteome</keyword>
<reference evidence="1 2" key="1">
    <citation type="submission" date="2019-02" db="EMBL/GenBank/DDBJ databases">
        <title>Complete genome sequence of Burkholderia cenocepacia phage BcepSauron.</title>
        <authorList>
            <person name="Park K."/>
            <person name="Gonzalez C."/>
            <person name="Liu M."/>
            <person name="Gill J."/>
        </authorList>
    </citation>
    <scope>NUCLEOTIDE SEQUENCE [LARGE SCALE GENOMIC DNA]</scope>
</reference>
<organism evidence="1 2">
    <name type="scientific">Burkholderia phage BcepSauron</name>
    <dbReference type="NCBI Taxonomy" id="2530033"/>
    <lineage>
        <taxon>Viruses</taxon>
        <taxon>Duplodnaviria</taxon>
        <taxon>Heunggongvirae</taxon>
        <taxon>Uroviricota</taxon>
        <taxon>Caudoviricetes</taxon>
        <taxon>Sarumanvirus</taxon>
        <taxon>Sarumanvirus bcepsauron</taxon>
    </lineage>
</organism>
<evidence type="ECO:0000313" key="2">
    <source>
        <dbReference type="Proteomes" id="UP000301424"/>
    </source>
</evidence>
<gene>
    <name evidence="1" type="ORF">BcepSauron_201</name>
</gene>
<dbReference type="EMBL" id="MK552141">
    <property type="protein sequence ID" value="QBQ74581.1"/>
    <property type="molecule type" value="Genomic_DNA"/>
</dbReference>
<evidence type="ECO:0000313" key="1">
    <source>
        <dbReference type="EMBL" id="QBQ74581.1"/>
    </source>
</evidence>
<proteinExistence type="predicted"/>
<accession>A0A482MKK9</accession>
<name>A0A482MKK9_9CAUD</name>
<sequence length="74" mass="8591">MSATPLFLDDAPHLTPLGFANRLYVDSVQHSMLRLNRERTAYHDMPVYGVDEVQKLLRYAQEMRDLADRLQSGR</sequence>
<protein>
    <submittedName>
        <fullName evidence="1">Uncharacterized protein</fullName>
    </submittedName>
</protein>
<dbReference type="Proteomes" id="UP000301424">
    <property type="component" value="Segment"/>
</dbReference>